<proteinExistence type="predicted"/>
<protein>
    <submittedName>
        <fullName evidence="1">Uncharacterized protein</fullName>
    </submittedName>
</protein>
<reference evidence="1" key="1">
    <citation type="submission" date="2023-08" db="EMBL/GenBank/DDBJ databases">
        <title>Black Yeasts Isolated from many extreme environments.</title>
        <authorList>
            <person name="Coleine C."/>
            <person name="Stajich J.E."/>
            <person name="Selbmann L."/>
        </authorList>
    </citation>
    <scope>NUCLEOTIDE SEQUENCE</scope>
    <source>
        <strain evidence="1">CCFEE 5810</strain>
    </source>
</reference>
<accession>A0AAN7VXZ0</accession>
<name>A0AAN7VXZ0_9PEZI</name>
<organism evidence="1 2">
    <name type="scientific">Elasticomyces elasticus</name>
    <dbReference type="NCBI Taxonomy" id="574655"/>
    <lineage>
        <taxon>Eukaryota</taxon>
        <taxon>Fungi</taxon>
        <taxon>Dikarya</taxon>
        <taxon>Ascomycota</taxon>
        <taxon>Pezizomycotina</taxon>
        <taxon>Dothideomycetes</taxon>
        <taxon>Dothideomycetidae</taxon>
        <taxon>Mycosphaerellales</taxon>
        <taxon>Teratosphaeriaceae</taxon>
        <taxon>Elasticomyces</taxon>
    </lineage>
</organism>
<dbReference type="AlphaFoldDB" id="A0AAN7VXZ0"/>
<comment type="caution">
    <text evidence="1">The sequence shown here is derived from an EMBL/GenBank/DDBJ whole genome shotgun (WGS) entry which is preliminary data.</text>
</comment>
<evidence type="ECO:0000313" key="2">
    <source>
        <dbReference type="Proteomes" id="UP001310594"/>
    </source>
</evidence>
<gene>
    <name evidence="1" type="ORF">LTR97_000847</name>
</gene>
<evidence type="ECO:0000313" key="1">
    <source>
        <dbReference type="EMBL" id="KAK5708307.1"/>
    </source>
</evidence>
<sequence>MPPKKIYYIYNPNKPHTAEEELVISAAEFSVALVVNLTYIPHSGERLFNHSHHSKNTHYVVSGSIQVSKSHDNDFRFRPDFKFPGDWIDVPSNVTYIGVPGKEGCTFVEGHTLLSPTTAERMLGRDAIIEAPKTKSGAFTTEEDH</sequence>
<dbReference type="Proteomes" id="UP001310594">
    <property type="component" value="Unassembled WGS sequence"/>
</dbReference>
<dbReference type="EMBL" id="JAVRQU010000001">
    <property type="protein sequence ID" value="KAK5708307.1"/>
    <property type="molecule type" value="Genomic_DNA"/>
</dbReference>